<dbReference type="PANTHER" id="PTHR11910">
    <property type="entry name" value="ATP SYNTHASE DELTA CHAIN"/>
    <property type="match status" value="1"/>
</dbReference>
<dbReference type="PROSITE" id="PS00389">
    <property type="entry name" value="ATPASE_DELTA"/>
    <property type="match status" value="1"/>
</dbReference>
<dbReference type="Proteomes" id="UP000256727">
    <property type="component" value="Unassembled WGS sequence"/>
</dbReference>
<dbReference type="RefSeq" id="WP_115930931.1">
    <property type="nucleotide sequence ID" value="NZ_QREH01000001.1"/>
</dbReference>
<evidence type="ECO:0000256" key="7">
    <source>
        <dbReference type="ARBA" id="ARBA00023310"/>
    </source>
</evidence>
<dbReference type="NCBIfam" id="TIGR01145">
    <property type="entry name" value="ATP_synt_delta"/>
    <property type="match status" value="1"/>
</dbReference>
<name>A0A3D9L997_9MICC</name>
<dbReference type="EMBL" id="QREH01000001">
    <property type="protein sequence ID" value="REE02672.1"/>
    <property type="molecule type" value="Genomic_DNA"/>
</dbReference>
<proteinExistence type="inferred from homology"/>
<evidence type="ECO:0000256" key="8">
    <source>
        <dbReference type="HAMAP-Rule" id="MF_01416"/>
    </source>
</evidence>
<evidence type="ECO:0000313" key="9">
    <source>
        <dbReference type="EMBL" id="REE02672.1"/>
    </source>
</evidence>
<dbReference type="InterPro" id="IPR000711">
    <property type="entry name" value="ATPase_OSCP/dsu"/>
</dbReference>
<dbReference type="Pfam" id="PF00213">
    <property type="entry name" value="OSCP"/>
    <property type="match status" value="1"/>
</dbReference>
<dbReference type="GO" id="GO:0046933">
    <property type="term" value="F:proton-transporting ATP synthase activity, rotational mechanism"/>
    <property type="evidence" value="ECO:0007669"/>
    <property type="project" value="UniProtKB-UniRule"/>
</dbReference>
<evidence type="ECO:0000256" key="4">
    <source>
        <dbReference type="ARBA" id="ARBA00023065"/>
    </source>
</evidence>
<keyword evidence="10" id="KW-1185">Reference proteome</keyword>
<evidence type="ECO:0000256" key="2">
    <source>
        <dbReference type="ARBA" id="ARBA00022448"/>
    </source>
</evidence>
<protein>
    <recommendedName>
        <fullName evidence="8">ATP synthase subunit delta</fullName>
    </recommendedName>
    <alternativeName>
        <fullName evidence="8">ATP synthase F(1) sector subunit delta</fullName>
    </alternativeName>
    <alternativeName>
        <fullName evidence="8">F-type ATPase subunit delta</fullName>
        <shortName evidence="8">F-ATPase subunit delta</shortName>
    </alternativeName>
</protein>
<comment type="function">
    <text evidence="8">This protein is part of the stalk that links CF(0) to CF(1). It either transmits conformational changes from CF(0) to CF(1) or is implicated in proton conduction.</text>
</comment>
<evidence type="ECO:0000256" key="1">
    <source>
        <dbReference type="ARBA" id="ARBA00004370"/>
    </source>
</evidence>
<keyword evidence="3 8" id="KW-0375">Hydrogen ion transport</keyword>
<comment type="subcellular location">
    <subcellularLocation>
        <location evidence="8">Cell membrane</location>
        <topology evidence="8">Peripheral membrane protein</topology>
    </subcellularLocation>
    <subcellularLocation>
        <location evidence="1">Membrane</location>
    </subcellularLocation>
</comment>
<dbReference type="InterPro" id="IPR020781">
    <property type="entry name" value="ATPase_OSCP/d_CS"/>
</dbReference>
<dbReference type="GO" id="GO:0005886">
    <property type="term" value="C:plasma membrane"/>
    <property type="evidence" value="ECO:0007669"/>
    <property type="project" value="UniProtKB-SubCell"/>
</dbReference>
<keyword evidence="2 8" id="KW-0813">Transport</keyword>
<comment type="function">
    <text evidence="8">F(1)F(0) ATP synthase produces ATP from ADP in the presence of a proton or sodium gradient. F-type ATPases consist of two structural domains, F(1) containing the extramembraneous catalytic core and F(0) containing the membrane proton channel, linked together by a central stalk and a peripheral stalk. During catalysis, ATP synthesis in the catalytic domain of F(1) is coupled via a rotary mechanism of the central stalk subunits to proton translocation.</text>
</comment>
<dbReference type="NCBIfam" id="NF009967">
    <property type="entry name" value="PRK13430.1"/>
    <property type="match status" value="1"/>
</dbReference>
<dbReference type="GO" id="GO:0045259">
    <property type="term" value="C:proton-transporting ATP synthase complex"/>
    <property type="evidence" value="ECO:0007669"/>
    <property type="project" value="UniProtKB-KW"/>
</dbReference>
<keyword evidence="4 8" id="KW-0406">Ion transport</keyword>
<comment type="caution">
    <text evidence="9">The sequence shown here is derived from an EMBL/GenBank/DDBJ whole genome shotgun (WGS) entry which is preliminary data.</text>
</comment>
<comment type="similarity">
    <text evidence="8">Belongs to the ATPase delta chain family.</text>
</comment>
<evidence type="ECO:0000256" key="6">
    <source>
        <dbReference type="ARBA" id="ARBA00023196"/>
    </source>
</evidence>
<dbReference type="OrthoDB" id="5242917at2"/>
<organism evidence="9 10">
    <name type="scientific">Citricoccus muralis</name>
    <dbReference type="NCBI Taxonomy" id="169134"/>
    <lineage>
        <taxon>Bacteria</taxon>
        <taxon>Bacillati</taxon>
        <taxon>Actinomycetota</taxon>
        <taxon>Actinomycetes</taxon>
        <taxon>Micrococcales</taxon>
        <taxon>Micrococcaceae</taxon>
        <taxon>Citricoccus</taxon>
    </lineage>
</organism>
<sequence length="269" mass="28710">MAGASSDSLATARQELDTVLVSGGTQLASELFTALAAVDSSAPLRRALTDPSWSVERRTGVVGSLFGSKVSEDALRVLKTLAGLKWSRTRDYGDSLEQLATTSVAASAERDGLDGLGRLSDELLSFNRAVQESHDLQRALTDPQAPASAKGNLAERLLGNGSAEAKLLVRQAVEAPRGHKPVDLIRGFVDTVAERQRLWIAEVTVARALAPAQQERLAAALKRLFGRDLKLDVAVDPELVGGIRVQVGDDVVDSSLQSRLHDLQRKMAG</sequence>
<keyword evidence="5 8" id="KW-0472">Membrane</keyword>
<keyword evidence="7 8" id="KW-0066">ATP synthesis</keyword>
<keyword evidence="6 8" id="KW-0139">CF(1)</keyword>
<keyword evidence="8" id="KW-1003">Cell membrane</keyword>
<dbReference type="HAMAP" id="MF_01416">
    <property type="entry name" value="ATP_synth_delta_bact"/>
    <property type="match status" value="1"/>
</dbReference>
<evidence type="ECO:0000256" key="5">
    <source>
        <dbReference type="ARBA" id="ARBA00023136"/>
    </source>
</evidence>
<accession>A0A3D9L997</accession>
<evidence type="ECO:0000313" key="10">
    <source>
        <dbReference type="Proteomes" id="UP000256727"/>
    </source>
</evidence>
<gene>
    <name evidence="8" type="primary">atpH</name>
    <name evidence="9" type="ORF">C8E99_0449</name>
</gene>
<reference evidence="9 10" key="1">
    <citation type="submission" date="2018-07" db="EMBL/GenBank/DDBJ databases">
        <title>Sequencing the genomes of 1000 actinobacteria strains.</title>
        <authorList>
            <person name="Klenk H.-P."/>
        </authorList>
    </citation>
    <scope>NUCLEOTIDE SEQUENCE [LARGE SCALE GENOMIC DNA]</scope>
    <source>
        <strain evidence="9 10">DSM 14442</strain>
    </source>
</reference>
<dbReference type="AlphaFoldDB" id="A0A3D9L997"/>
<evidence type="ECO:0000256" key="3">
    <source>
        <dbReference type="ARBA" id="ARBA00022781"/>
    </source>
</evidence>